<dbReference type="AlphaFoldDB" id="F0SDP0"/>
<dbReference type="Pfam" id="PF00691">
    <property type="entry name" value="OmpA"/>
    <property type="match status" value="1"/>
</dbReference>
<reference evidence="6 7" key="1">
    <citation type="journal article" date="2011" name="Stand. Genomic Sci.">
        <title>Complete genome sequence of the gliding, heparinolytic Pedobacter saltans type strain (113).</title>
        <authorList>
            <person name="Liolios K."/>
            <person name="Sikorski J."/>
            <person name="Lu M."/>
            <person name="Nolan M."/>
            <person name="Lapidus A."/>
            <person name="Lucas S."/>
            <person name="Hammon N."/>
            <person name="Deshpande S."/>
            <person name="Cheng J.F."/>
            <person name="Tapia R."/>
            <person name="Han C."/>
            <person name="Goodwin L."/>
            <person name="Pitluck S."/>
            <person name="Huntemann M."/>
            <person name="Ivanova N."/>
            <person name="Pagani I."/>
            <person name="Mavromatis K."/>
            <person name="Ovchinikova G."/>
            <person name="Pati A."/>
            <person name="Chen A."/>
            <person name="Palaniappan K."/>
            <person name="Land M."/>
            <person name="Hauser L."/>
            <person name="Brambilla E.M."/>
            <person name="Kotsyurbenko O."/>
            <person name="Rohde M."/>
            <person name="Tindall B.J."/>
            <person name="Abt B."/>
            <person name="Goker M."/>
            <person name="Detter J.C."/>
            <person name="Woyke T."/>
            <person name="Bristow J."/>
            <person name="Eisen J.A."/>
            <person name="Markowitz V."/>
            <person name="Hugenholtz P."/>
            <person name="Klenk H.P."/>
            <person name="Kyrpides N.C."/>
        </authorList>
    </citation>
    <scope>NUCLEOTIDE SEQUENCE [LARGE SCALE GENOMIC DNA]</scope>
    <source>
        <strain evidence="7">ATCC 51119 / DSM 12145 / JCM 21818 / LMG 10337 / NBRC 100064 / NCIMB 13643</strain>
    </source>
</reference>
<dbReference type="Pfam" id="PF07676">
    <property type="entry name" value="PD40"/>
    <property type="match status" value="4"/>
</dbReference>
<keyword evidence="3" id="KW-0998">Cell outer membrane</keyword>
<name>F0SDP0_PSESL</name>
<evidence type="ECO:0000256" key="2">
    <source>
        <dbReference type="ARBA" id="ARBA00023136"/>
    </source>
</evidence>
<evidence type="ECO:0000313" key="7">
    <source>
        <dbReference type="Proteomes" id="UP000000310"/>
    </source>
</evidence>
<dbReference type="SUPFAM" id="SSF48452">
    <property type="entry name" value="TPR-like"/>
    <property type="match status" value="1"/>
</dbReference>
<dbReference type="Gene3D" id="1.25.40.10">
    <property type="entry name" value="Tetratricopeptide repeat domain"/>
    <property type="match status" value="1"/>
</dbReference>
<evidence type="ECO:0000256" key="3">
    <source>
        <dbReference type="ARBA" id="ARBA00023237"/>
    </source>
</evidence>
<dbReference type="InterPro" id="IPR011990">
    <property type="entry name" value="TPR-like_helical_dom_sf"/>
</dbReference>
<dbReference type="InterPro" id="IPR036737">
    <property type="entry name" value="OmpA-like_sf"/>
</dbReference>
<dbReference type="EMBL" id="CP002545">
    <property type="protein sequence ID" value="ADY50767.1"/>
    <property type="molecule type" value="Genomic_DNA"/>
</dbReference>
<accession>F0SDP0</accession>
<sequence>MNFKKIFYICLFISASGYLLSPSKLKSNDLEKANAYYDNLDYYYAIDIYEKLIKKKPSLDVAEKLANCYRFVGRTQEAEQTYKKVITFPNFDPVNYFYYANVLKQNSKFEEAKHYYLMYGERVPKKAELALTQANSCDAARLWLDNPDKTVEISNVEALNSSASDFSPVIFNDGILFSSDRAFVAANEKKSKDKISGWTGNSFMKIYQAVGENPQGENYKLSLLPSHINKDYHNGPAAISWDGQYLVFTRIGNVNKKELRNVKNPIVRKEIYFSEKKNGVWTETQPFPYNSNFKYSVQHPTLSPNGNILYFSSDMPGGFGGMDLYYSVKIDGKWTVPVNCGNKINTAEDEAFPYVRQDGKLFFASKGHITLGGLDIFSATGEKGEWDEPENLKAPINSPKDDFGITFFSDNTTGLFTSNRVGGKGLDDIYHFSRKEETKPEIICVVAGKVVENGTNDPISGLRVYLVNKSKGEEKSVLSKEDGTFSFDLEKETDYVLRGDSDKFLLKQEGQLSTKGIKESTIFNVRFEVEKAEDAYLVKLNNIYYDFDKYTIRKDAEPELNKVLAFMKKMPYVNIELRAHTDSRGKASYNMLLSENRANSAKLFLLNGGADGSRLLAKGFGETQLLNHCKDGVKCTKEEHQLNRRTEFKVIKINPVQANHQSKTSKLR</sequence>
<protein>
    <submittedName>
        <fullName evidence="6">OmpA/MotB domain protein</fullName>
    </submittedName>
</protein>
<dbReference type="InterPro" id="IPR011659">
    <property type="entry name" value="WD40"/>
</dbReference>
<proteinExistence type="predicted"/>
<organism evidence="6 7">
    <name type="scientific">Pseudopedobacter saltans (strain ATCC 51119 / DSM 12145 / JCM 21818 / CCUG 39354 / LMG 10337 / NBRC 100064 / NCIMB 13643)</name>
    <name type="common">Pedobacter saltans</name>
    <dbReference type="NCBI Taxonomy" id="762903"/>
    <lineage>
        <taxon>Bacteria</taxon>
        <taxon>Pseudomonadati</taxon>
        <taxon>Bacteroidota</taxon>
        <taxon>Sphingobacteriia</taxon>
        <taxon>Sphingobacteriales</taxon>
        <taxon>Sphingobacteriaceae</taxon>
        <taxon>Pseudopedobacter</taxon>
    </lineage>
</organism>
<dbReference type="InterPro" id="IPR006664">
    <property type="entry name" value="OMP_bac"/>
</dbReference>
<keyword evidence="7" id="KW-1185">Reference proteome</keyword>
<dbReference type="InterPro" id="IPR006665">
    <property type="entry name" value="OmpA-like"/>
</dbReference>
<feature type="domain" description="OmpA-like" evidence="5">
    <location>
        <begin position="532"/>
        <end position="654"/>
    </location>
</feature>
<dbReference type="Gene3D" id="3.30.1330.60">
    <property type="entry name" value="OmpA-like domain"/>
    <property type="match status" value="1"/>
</dbReference>
<dbReference type="PROSITE" id="PS51123">
    <property type="entry name" value="OMPA_2"/>
    <property type="match status" value="1"/>
</dbReference>
<comment type="subcellular location">
    <subcellularLocation>
        <location evidence="1">Cell outer membrane</location>
    </subcellularLocation>
</comment>
<dbReference type="KEGG" id="psn:Pedsa_0181"/>
<dbReference type="InterPro" id="IPR050330">
    <property type="entry name" value="Bact_OuterMem_StrucFunc"/>
</dbReference>
<evidence type="ECO:0000313" key="6">
    <source>
        <dbReference type="EMBL" id="ADY50767.1"/>
    </source>
</evidence>
<dbReference type="Proteomes" id="UP000000310">
    <property type="component" value="Chromosome"/>
</dbReference>
<dbReference type="PANTHER" id="PTHR30329">
    <property type="entry name" value="STATOR ELEMENT OF FLAGELLAR MOTOR COMPLEX"/>
    <property type="match status" value="1"/>
</dbReference>
<dbReference type="GO" id="GO:0009279">
    <property type="term" value="C:cell outer membrane"/>
    <property type="evidence" value="ECO:0007669"/>
    <property type="project" value="UniProtKB-SubCell"/>
</dbReference>
<keyword evidence="2 4" id="KW-0472">Membrane</keyword>
<dbReference type="SUPFAM" id="SSF103088">
    <property type="entry name" value="OmpA-like"/>
    <property type="match status" value="1"/>
</dbReference>
<dbReference type="eggNOG" id="COG2885">
    <property type="taxonomic scope" value="Bacteria"/>
</dbReference>
<evidence type="ECO:0000259" key="5">
    <source>
        <dbReference type="PROSITE" id="PS51123"/>
    </source>
</evidence>
<dbReference type="SUPFAM" id="SSF49478">
    <property type="entry name" value="Cna protein B-type domain"/>
    <property type="match status" value="1"/>
</dbReference>
<dbReference type="PRINTS" id="PR01021">
    <property type="entry name" value="OMPADOMAIN"/>
</dbReference>
<evidence type="ECO:0000256" key="1">
    <source>
        <dbReference type="ARBA" id="ARBA00004442"/>
    </source>
</evidence>
<evidence type="ECO:0000256" key="4">
    <source>
        <dbReference type="PROSITE-ProRule" id="PRU00473"/>
    </source>
</evidence>
<gene>
    <name evidence="6" type="ordered locus">Pedsa_0181</name>
</gene>
<dbReference type="PANTHER" id="PTHR30329:SF21">
    <property type="entry name" value="LIPOPROTEIN YIAD-RELATED"/>
    <property type="match status" value="1"/>
</dbReference>
<dbReference type="SUPFAM" id="SSF82171">
    <property type="entry name" value="DPP6 N-terminal domain-like"/>
    <property type="match status" value="1"/>
</dbReference>
<reference evidence="7" key="2">
    <citation type="submission" date="2011-02" db="EMBL/GenBank/DDBJ databases">
        <title>The complete genome of Pedobacter saltans DSM 12145.</title>
        <authorList>
            <consortium name="US DOE Joint Genome Institute (JGI-PGF)"/>
            <person name="Lucas S."/>
            <person name="Copeland A."/>
            <person name="Lapidus A."/>
            <person name="Bruce D."/>
            <person name="Goodwin L."/>
            <person name="Pitluck S."/>
            <person name="Kyrpides N."/>
            <person name="Mavromatis K."/>
            <person name="Pagani I."/>
            <person name="Ivanova N."/>
            <person name="Ovchinnikova G."/>
            <person name="Lu M."/>
            <person name="Detter J.C."/>
            <person name="Han C."/>
            <person name="Land M."/>
            <person name="Hauser L."/>
            <person name="Markowitz V."/>
            <person name="Cheng J.-F."/>
            <person name="Hugenholtz P."/>
            <person name="Woyke T."/>
            <person name="Wu D."/>
            <person name="Tindall B."/>
            <person name="Pomrenke H.G."/>
            <person name="Brambilla E."/>
            <person name="Klenk H.-P."/>
            <person name="Eisen J.A."/>
        </authorList>
    </citation>
    <scope>NUCLEOTIDE SEQUENCE [LARGE SCALE GENOMIC DNA]</scope>
    <source>
        <strain evidence="7">ATCC 51119 / DSM 12145 / JCM 21818 / LMG 10337 / NBRC 100064 / NCIMB 13643</strain>
    </source>
</reference>
<dbReference type="OrthoDB" id="9809364at2"/>
<dbReference type="RefSeq" id="WP_013631270.1">
    <property type="nucleotide sequence ID" value="NC_015177.1"/>
</dbReference>
<dbReference type="STRING" id="762903.Pedsa_0181"/>
<dbReference type="HOGENOM" id="CLU_014978_0_0_10"/>
<dbReference type="CDD" id="cd07185">
    <property type="entry name" value="OmpA_C-like"/>
    <property type="match status" value="1"/>
</dbReference>